<protein>
    <submittedName>
        <fullName evidence="1">T-complex-associated-testis-expressed 1/ dynein light chain</fullName>
    </submittedName>
</protein>
<evidence type="ECO:0000313" key="2">
    <source>
        <dbReference type="Proteomes" id="UP001056778"/>
    </source>
</evidence>
<gene>
    <name evidence="1" type="ORF">MML48_2g00006760</name>
</gene>
<accession>A0ACB9TKK5</accession>
<proteinExistence type="predicted"/>
<reference evidence="1" key="1">
    <citation type="submission" date="2022-04" db="EMBL/GenBank/DDBJ databases">
        <title>Chromosome-scale genome assembly of Holotrichia oblita Faldermann.</title>
        <authorList>
            <person name="Rongchong L."/>
        </authorList>
    </citation>
    <scope>NUCLEOTIDE SEQUENCE</scope>
    <source>
        <strain evidence="1">81SQS9</strain>
    </source>
</reference>
<comment type="caution">
    <text evidence="1">The sequence shown here is derived from an EMBL/GenBank/DDBJ whole genome shotgun (WGS) entry which is preliminary data.</text>
</comment>
<evidence type="ECO:0000313" key="1">
    <source>
        <dbReference type="EMBL" id="KAI4467324.1"/>
    </source>
</evidence>
<name>A0ACB9TKK5_HOLOL</name>
<organism evidence="1 2">
    <name type="scientific">Holotrichia oblita</name>
    <name type="common">Chafer beetle</name>
    <dbReference type="NCBI Taxonomy" id="644536"/>
    <lineage>
        <taxon>Eukaryota</taxon>
        <taxon>Metazoa</taxon>
        <taxon>Ecdysozoa</taxon>
        <taxon>Arthropoda</taxon>
        <taxon>Hexapoda</taxon>
        <taxon>Insecta</taxon>
        <taxon>Pterygota</taxon>
        <taxon>Neoptera</taxon>
        <taxon>Endopterygota</taxon>
        <taxon>Coleoptera</taxon>
        <taxon>Polyphaga</taxon>
        <taxon>Scarabaeiformia</taxon>
        <taxon>Scarabaeidae</taxon>
        <taxon>Melolonthinae</taxon>
        <taxon>Holotrichia</taxon>
    </lineage>
</organism>
<keyword evidence="2" id="KW-1185">Reference proteome</keyword>
<dbReference type="EMBL" id="CM043016">
    <property type="protein sequence ID" value="KAI4467324.1"/>
    <property type="molecule type" value="Genomic_DNA"/>
</dbReference>
<sequence>MAEESAAEGIFPELSIPLFPKISFNLDLEELLNIEKHHNLPTSEAASSNPIPSPPPTANDEKPPVEAVKSELSKQWTDEKRKSSLQQASKTSADEKTDIKVEAIMQKDIPLAQEESKKSVLSLGPRGSKEISRTAKYMNTYKLDSEKPFNVDKVEKILKEVLMEALDNLTYDADKVPKQAKWASSMIRAKVKEQEYDRYKLVCNVTIGEKRSQDMFATYRFLWDAERDKHACYVYENMYVYAIAVCFGIYYE</sequence>
<dbReference type="Proteomes" id="UP001056778">
    <property type="component" value="Chromosome 2"/>
</dbReference>